<comment type="catalytic activity">
    <reaction evidence="15 16">
        <text>a ubiquinone + NADH + 5 H(+)(in) = a ubiquinol + NAD(+) + 4 H(+)(out)</text>
        <dbReference type="Rhea" id="RHEA:29091"/>
        <dbReference type="Rhea" id="RHEA-COMP:9565"/>
        <dbReference type="Rhea" id="RHEA-COMP:9566"/>
        <dbReference type="ChEBI" id="CHEBI:15378"/>
        <dbReference type="ChEBI" id="CHEBI:16389"/>
        <dbReference type="ChEBI" id="CHEBI:17976"/>
        <dbReference type="ChEBI" id="CHEBI:57540"/>
        <dbReference type="ChEBI" id="CHEBI:57945"/>
        <dbReference type="EC" id="7.1.1.2"/>
    </reaction>
</comment>
<comment type="similarity">
    <text evidence="2 16">Belongs to the complex I subunit 6 family.</text>
</comment>
<feature type="chain" id="PRO_5019266269" description="NADH-ubiquinone oxidoreductase chain 6" evidence="17">
    <location>
        <begin position="16"/>
        <end position="179"/>
    </location>
</feature>
<dbReference type="GO" id="GO:0008137">
    <property type="term" value="F:NADH dehydrogenase (ubiquinone) activity"/>
    <property type="evidence" value="ECO:0007669"/>
    <property type="project" value="UniProtKB-UniRule"/>
</dbReference>
<dbReference type="InterPro" id="IPR001457">
    <property type="entry name" value="NADH_UbQ/plastoQ_OxRdtase_su6"/>
</dbReference>
<evidence type="ECO:0000256" key="14">
    <source>
        <dbReference type="ARBA" id="ARBA00024313"/>
    </source>
</evidence>
<dbReference type="GeneID" id="74006804"/>
<keyword evidence="11 16" id="KW-0520">NAD</keyword>
<keyword evidence="10 16" id="KW-1133">Transmembrane helix</keyword>
<feature type="transmembrane region" description="Helical" evidence="16">
    <location>
        <begin position="33"/>
        <end position="66"/>
    </location>
</feature>
<dbReference type="CTD" id="4541"/>
<keyword evidence="6 16" id="KW-0679">Respiratory chain</keyword>
<keyword evidence="16" id="KW-0830">Ubiquinone</keyword>
<dbReference type="PANTHER" id="PTHR11435">
    <property type="entry name" value="NADH UBIQUINONE OXIDOREDUCTASE SUBUNIT ND6"/>
    <property type="match status" value="1"/>
</dbReference>
<evidence type="ECO:0000256" key="5">
    <source>
        <dbReference type="ARBA" id="ARBA00022448"/>
    </source>
</evidence>
<keyword evidence="5 16" id="KW-0813">Transport</keyword>
<evidence type="ECO:0000313" key="18">
    <source>
        <dbReference type="EMBL" id="AIW64283.1"/>
    </source>
</evidence>
<gene>
    <name evidence="18" type="primary">ND6</name>
</gene>
<evidence type="ECO:0000256" key="6">
    <source>
        <dbReference type="ARBA" id="ARBA00022660"/>
    </source>
</evidence>
<dbReference type="Pfam" id="PF00499">
    <property type="entry name" value="Oxidored_q3"/>
    <property type="match status" value="1"/>
</dbReference>
<dbReference type="GO" id="GO:0031966">
    <property type="term" value="C:mitochondrial membrane"/>
    <property type="evidence" value="ECO:0007669"/>
    <property type="project" value="UniProtKB-SubCell"/>
</dbReference>
<keyword evidence="7 16" id="KW-0812">Transmembrane</keyword>
<proteinExistence type="inferred from homology"/>
<evidence type="ECO:0000256" key="9">
    <source>
        <dbReference type="ARBA" id="ARBA00022982"/>
    </source>
</evidence>
<evidence type="ECO:0000256" key="17">
    <source>
        <dbReference type="SAM" id="SignalP"/>
    </source>
</evidence>
<evidence type="ECO:0000256" key="1">
    <source>
        <dbReference type="ARBA" id="ARBA00004225"/>
    </source>
</evidence>
<keyword evidence="13 16" id="KW-0472">Membrane</keyword>
<keyword evidence="8 16" id="KW-1278">Translocase</keyword>
<dbReference type="AlphaFoldDB" id="A0A3S6BVD8"/>
<feature type="transmembrane region" description="Helical" evidence="16">
    <location>
        <begin position="86"/>
        <end position="107"/>
    </location>
</feature>
<evidence type="ECO:0000256" key="7">
    <source>
        <dbReference type="ARBA" id="ARBA00022692"/>
    </source>
</evidence>
<evidence type="ECO:0000256" key="16">
    <source>
        <dbReference type="RuleBase" id="RU004430"/>
    </source>
</evidence>
<evidence type="ECO:0000256" key="3">
    <source>
        <dbReference type="ARBA" id="ARBA00012944"/>
    </source>
</evidence>
<keyword evidence="9 16" id="KW-0249">Electron transport</keyword>
<evidence type="ECO:0000256" key="13">
    <source>
        <dbReference type="ARBA" id="ARBA00023136"/>
    </source>
</evidence>
<protein>
    <recommendedName>
        <fullName evidence="4 16">NADH-ubiquinone oxidoreductase chain 6</fullName>
        <ecNumber evidence="3 16">7.1.1.2</ecNumber>
    </recommendedName>
</protein>
<dbReference type="EMBL" id="KM112328">
    <property type="protein sequence ID" value="AIW64283.1"/>
    <property type="molecule type" value="Genomic_DNA"/>
</dbReference>
<name>A0A3S6BVD8_CHEME</name>
<dbReference type="RefSeq" id="YP_010449149.1">
    <property type="nucleotide sequence ID" value="NC_065434.1"/>
</dbReference>
<reference evidence="18" key="1">
    <citation type="book" date="2016" name="THE DWARF AND MOUSE LEMURS OF MADAGASCAR" publisher="Cambridge University Press">
        <title>Mitogenomics of the family Cheirogaleidae and relationships to taxonomy and biogeography in Madagascar.</title>
        <editorList>
            <person name="Lehman"/>
            <person name="S.M. and Radespiel"/>
            <person name="U. and Zimmermann"/>
            <person name="E."/>
        </editorList>
        <authorList>
            <person name="Louis E.E. Jr."/>
            <person name="Lei R."/>
        </authorList>
    </citation>
    <scope>NUCLEOTIDE SEQUENCE</scope>
    <source>
        <strain evidence="18">KIBO7.9</strain>
    </source>
</reference>
<evidence type="ECO:0000256" key="10">
    <source>
        <dbReference type="ARBA" id="ARBA00022989"/>
    </source>
</evidence>
<keyword evidence="12 16" id="KW-0496">Mitochondrion</keyword>
<evidence type="ECO:0000256" key="15">
    <source>
        <dbReference type="ARBA" id="ARBA00049551"/>
    </source>
</evidence>
<feature type="transmembrane region" description="Helical" evidence="16">
    <location>
        <begin position="148"/>
        <end position="171"/>
    </location>
</feature>
<organism evidence="18">
    <name type="scientific">Cheirogaleus medius</name>
    <name type="common">Fat-tailed dwarf lemur</name>
    <dbReference type="NCBI Taxonomy" id="9460"/>
    <lineage>
        <taxon>Eukaryota</taxon>
        <taxon>Metazoa</taxon>
        <taxon>Chordata</taxon>
        <taxon>Craniata</taxon>
        <taxon>Vertebrata</taxon>
        <taxon>Euteleostomi</taxon>
        <taxon>Mammalia</taxon>
        <taxon>Eutheria</taxon>
        <taxon>Euarchontoglires</taxon>
        <taxon>Primates</taxon>
        <taxon>Strepsirrhini</taxon>
        <taxon>Lemuriformes</taxon>
        <taxon>Cheirogaleidae</taxon>
        <taxon>Cheirogaleus</taxon>
    </lineage>
</organism>
<comment type="subcellular location">
    <subcellularLocation>
        <location evidence="1 16">Mitochondrion membrane</location>
        <topology evidence="1 16">Multi-pass membrane protein</topology>
    </subcellularLocation>
</comment>
<accession>A0A3S6BVD8</accession>
<evidence type="ECO:0000256" key="2">
    <source>
        <dbReference type="ARBA" id="ARBA00005698"/>
    </source>
</evidence>
<evidence type="ECO:0000256" key="11">
    <source>
        <dbReference type="ARBA" id="ARBA00023027"/>
    </source>
</evidence>
<evidence type="ECO:0000256" key="8">
    <source>
        <dbReference type="ARBA" id="ARBA00022967"/>
    </source>
</evidence>
<evidence type="ECO:0000256" key="12">
    <source>
        <dbReference type="ARBA" id="ARBA00023128"/>
    </source>
</evidence>
<comment type="function">
    <text evidence="14 16">Core subunit of the mitochondrial membrane respiratory chain NADH dehydrogenase (Complex I) which catalyzes electron transfer from NADH through the respiratory chain, using ubiquinone as an electron acceptor. Essential for the catalytic activity and assembly of complex I.</text>
</comment>
<keyword evidence="17" id="KW-0732">Signal</keyword>
<dbReference type="PANTHER" id="PTHR11435:SF1">
    <property type="entry name" value="NADH-UBIQUINONE OXIDOREDUCTASE CHAIN 6"/>
    <property type="match status" value="1"/>
</dbReference>
<sequence length="179" mass="19561">MMYAIFLLSVVFVLGFMSFSSKPSPIYGGVGLIVSGAVGCGIVMGFGGSFMGLMVFLIYLGGMLVVFGYTTAMATEEYPETWGSSVVIWGALSVGFVMELLMIMWLVEYDGVEVVVGLSSLEDWVVFVDKGISVVREDSLGVATLYNYTSWFTMIAGWSLFISVLIVIEIIRGWKLNDK</sequence>
<dbReference type="InterPro" id="IPR050269">
    <property type="entry name" value="ComplexI_Subunit6"/>
</dbReference>
<geneLocation type="mitochondrion" evidence="18"/>
<dbReference type="EC" id="7.1.1.2" evidence="3 16"/>
<evidence type="ECO:0000256" key="4">
    <source>
        <dbReference type="ARBA" id="ARBA00021095"/>
    </source>
</evidence>
<feature type="signal peptide" evidence="17">
    <location>
        <begin position="1"/>
        <end position="15"/>
    </location>
</feature>